<dbReference type="Proteomes" id="UP000582659">
    <property type="component" value="Unassembled WGS sequence"/>
</dbReference>
<dbReference type="AlphaFoldDB" id="A0A7I8X7S2"/>
<evidence type="ECO:0000313" key="3">
    <source>
        <dbReference type="Proteomes" id="UP000659654"/>
    </source>
</evidence>
<dbReference type="EMBL" id="CAJFCV020000005">
    <property type="protein sequence ID" value="CAG9125989.1"/>
    <property type="molecule type" value="Genomic_DNA"/>
</dbReference>
<keyword evidence="3" id="KW-1185">Reference proteome</keyword>
<dbReference type="EMBL" id="CAJFDI010000005">
    <property type="protein sequence ID" value="CAD5232879.1"/>
    <property type="molecule type" value="Genomic_DNA"/>
</dbReference>
<comment type="caution">
    <text evidence="2">The sequence shown here is derived from an EMBL/GenBank/DDBJ whole genome shotgun (WGS) entry which is preliminary data.</text>
</comment>
<dbReference type="OrthoDB" id="10468653at2759"/>
<reference evidence="2" key="1">
    <citation type="submission" date="2020-09" db="EMBL/GenBank/DDBJ databases">
        <authorList>
            <person name="Kikuchi T."/>
        </authorList>
    </citation>
    <scope>NUCLEOTIDE SEQUENCE</scope>
    <source>
        <strain evidence="2">Ka4C1</strain>
    </source>
</reference>
<gene>
    <name evidence="2" type="ORF">BXYJ_LOCUS12970</name>
</gene>
<accession>A0A7I8X7S2</accession>
<evidence type="ECO:0000256" key="1">
    <source>
        <dbReference type="SAM" id="MobiDB-lite"/>
    </source>
</evidence>
<name>A0A7I8X7S2_BURXY</name>
<proteinExistence type="predicted"/>
<organism evidence="2 3">
    <name type="scientific">Bursaphelenchus xylophilus</name>
    <name type="common">Pinewood nematode worm</name>
    <name type="synonym">Aphelenchoides xylophilus</name>
    <dbReference type="NCBI Taxonomy" id="6326"/>
    <lineage>
        <taxon>Eukaryota</taxon>
        <taxon>Metazoa</taxon>
        <taxon>Ecdysozoa</taxon>
        <taxon>Nematoda</taxon>
        <taxon>Chromadorea</taxon>
        <taxon>Rhabditida</taxon>
        <taxon>Tylenchina</taxon>
        <taxon>Tylenchomorpha</taxon>
        <taxon>Aphelenchoidea</taxon>
        <taxon>Aphelenchoididae</taxon>
        <taxon>Bursaphelenchus</taxon>
    </lineage>
</organism>
<feature type="region of interest" description="Disordered" evidence="1">
    <location>
        <begin position="1"/>
        <end position="36"/>
    </location>
</feature>
<evidence type="ECO:0000313" key="2">
    <source>
        <dbReference type="EMBL" id="CAD5232879.1"/>
    </source>
</evidence>
<protein>
    <submittedName>
        <fullName evidence="2">(pine wood nematode) hypothetical protein</fullName>
    </submittedName>
</protein>
<feature type="compositionally biased region" description="Basic and acidic residues" evidence="1">
    <location>
        <begin position="16"/>
        <end position="36"/>
    </location>
</feature>
<dbReference type="Proteomes" id="UP000659654">
    <property type="component" value="Unassembled WGS sequence"/>
</dbReference>
<sequence>MAAGLGQLEANQARHCSLERTKPRGGGKDEGARNAARARDLRFLGLNLREKRGAAPPRRDAAACGGRAEKPRFRLVDGGNRCWTPNWSINRISKIPPSTPKMPAISEKVVARSGQKMRTKTHLPFIKAYYDPHPTKPITFVCRFCGVTYSGGHSFRMLAHLLPPNHPYGKKKPCQKVDARTRNEVVDNCRVYLQAREASRGISNSRLFEDYTTKTEEPSTSKSLSLVLSETLLSTEDAVEDEEEEEEEKMIIEEKVPLKKDKAENGNNFEQNALQTMLSMVSNLNKSNEKAAEKAKTFLTMGLASGEIPSELMGSDYFSAFIRTVFKDFSLPSKSEIRSGGFIQSEYQKGLEEIKSFIERAKYLHVSLDCWSDINGDSVAGIIVHTPTPYLYKIVAATESDFEKKVVTAVIRTFNEIGVERVVSFINENSGINTEKIVRNYPWILSPPMSMFNSQEMEGICQNLQSCFQVPSEIVQAGALVQLLDPTSNPANFAGDLREETFAFIREKYGEHPEIDAREVLNHLDSWVAREDTYSLTSKANSEAWRPKTFKGDYNPRNWWNTYFEGSPLANMFNMLVDIPPKSLTDDRKFDLSSYVAKDSSERALTDMKIFLKYNHMLTFHRQTARKTVF</sequence>